<name>A0ABV5QEP1_9ACTN</name>
<evidence type="ECO:0000313" key="4">
    <source>
        <dbReference type="Proteomes" id="UP001589646"/>
    </source>
</evidence>
<accession>A0ABV5QEP1</accession>
<dbReference type="EMBL" id="JBHMCE010000022">
    <property type="protein sequence ID" value="MFB9533980.1"/>
    <property type="molecule type" value="Genomic_DNA"/>
</dbReference>
<dbReference type="RefSeq" id="WP_346119953.1">
    <property type="nucleotide sequence ID" value="NZ_BAAAXC010000009.1"/>
</dbReference>
<evidence type="ECO:0000259" key="2">
    <source>
        <dbReference type="Pfam" id="PF13592"/>
    </source>
</evidence>
<proteinExistence type="predicted"/>
<comment type="caution">
    <text evidence="3">The sequence shown here is derived from an EMBL/GenBank/DDBJ whole genome shotgun (WGS) entry which is preliminary data.</text>
</comment>
<dbReference type="InterPro" id="IPR036397">
    <property type="entry name" value="RNaseH_sf"/>
</dbReference>
<dbReference type="InterPro" id="IPR038717">
    <property type="entry name" value="Tc1-like_DDE_dom"/>
</dbReference>
<sequence length="216" mass="24455">MTAPEVADLLECNAVTVRGAVHRFATGGFDWRMPGARAARPQSPARTARRWPALLDESARQGRTWTAAALCDWLAAERGARVSVAWLTGLLHRDRFRWKRSRDTLRHKADSVLQQAARARLADLRLDACESVRNLYFRDESGCRDKLAVIRVEVFYLPPRSPELNDIERVWRSAKYEDYPERVHTTNEAIGTAVDQALNRQRARINGSAANFTKAA</sequence>
<protein>
    <submittedName>
        <fullName evidence="3">Transposase</fullName>
    </submittedName>
</protein>
<evidence type="ECO:0000259" key="1">
    <source>
        <dbReference type="Pfam" id="PF13358"/>
    </source>
</evidence>
<feature type="domain" description="Tc1-like transposase DDE" evidence="1">
    <location>
        <begin position="150"/>
        <end position="177"/>
    </location>
</feature>
<dbReference type="Pfam" id="PF13592">
    <property type="entry name" value="HTH_33"/>
    <property type="match status" value="1"/>
</dbReference>
<organism evidence="3 4">
    <name type="scientific">Nonomuraea roseola</name>
    <dbReference type="NCBI Taxonomy" id="46179"/>
    <lineage>
        <taxon>Bacteria</taxon>
        <taxon>Bacillati</taxon>
        <taxon>Actinomycetota</taxon>
        <taxon>Actinomycetes</taxon>
        <taxon>Streptosporangiales</taxon>
        <taxon>Streptosporangiaceae</taxon>
        <taxon>Nonomuraea</taxon>
    </lineage>
</organism>
<gene>
    <name evidence="3" type="ORF">ACFFRN_45925</name>
</gene>
<feature type="domain" description="Winged helix-turn helix" evidence="2">
    <location>
        <begin position="63"/>
        <end position="116"/>
    </location>
</feature>
<dbReference type="Pfam" id="PF13358">
    <property type="entry name" value="DDE_3"/>
    <property type="match status" value="1"/>
</dbReference>
<dbReference type="Proteomes" id="UP001589646">
    <property type="component" value="Unassembled WGS sequence"/>
</dbReference>
<dbReference type="Gene3D" id="3.30.420.10">
    <property type="entry name" value="Ribonuclease H-like superfamily/Ribonuclease H"/>
    <property type="match status" value="1"/>
</dbReference>
<keyword evidence="4" id="KW-1185">Reference proteome</keyword>
<evidence type="ECO:0000313" key="3">
    <source>
        <dbReference type="EMBL" id="MFB9533980.1"/>
    </source>
</evidence>
<reference evidence="3 4" key="1">
    <citation type="submission" date="2024-09" db="EMBL/GenBank/DDBJ databases">
        <authorList>
            <person name="Sun Q."/>
            <person name="Mori K."/>
        </authorList>
    </citation>
    <scope>NUCLEOTIDE SEQUENCE [LARGE SCALE GENOMIC DNA]</scope>
    <source>
        <strain evidence="3 4">JCM 3323</strain>
    </source>
</reference>
<dbReference type="InterPro" id="IPR025959">
    <property type="entry name" value="Winged_HTH_dom"/>
</dbReference>